<sequence length="230" mass="24271">MRVGQRGMVLVAVALLRQTFGNSFNRIFAAAVAGGLRPIEHGADALTDTSSRLGLGQPNRREHAQHGGGVDLIDAMGAELRAGILLKGVAPLLSVLCVRPRSFVLAVDALDGLGEGRHNVLGFAALGQRVAALSCGLAIGQCPFACFGQRHEGSPTQADIAAATLHNEAQEPSFRTGRVDDEVETVPIGIAAGLFELAHLHCGEHLFRMLALTLHKSSAGTRLPHIPYRI</sequence>
<gene>
    <name evidence="1" type="primary">deoA</name>
    <name evidence="1" type="ORF">MPPM_4005</name>
</gene>
<accession>A0A160PL44</accession>
<reference evidence="1 2" key="1">
    <citation type="journal article" date="2016" name="Genome Announc.">
        <title>Complete Genome Sequence of Methylobacterium populi P-1M, Isolated from Pink-Pigmented Household Biofilm.</title>
        <authorList>
            <person name="Morohoshi T."/>
            <person name="Ikeda T."/>
        </authorList>
    </citation>
    <scope>NUCLEOTIDE SEQUENCE [LARGE SCALE GENOMIC DNA]</scope>
    <source>
        <strain evidence="1 2">P-1M</strain>
    </source>
</reference>
<dbReference type="Proteomes" id="UP000218288">
    <property type="component" value="Chromosome"/>
</dbReference>
<name>A0A160PL44_9HYPH</name>
<evidence type="ECO:0000313" key="1">
    <source>
        <dbReference type="EMBL" id="BAU92610.1"/>
    </source>
</evidence>
<dbReference type="AlphaFoldDB" id="A0A160PL44"/>
<organism evidence="1 2">
    <name type="scientific">Methylorubrum populi</name>
    <dbReference type="NCBI Taxonomy" id="223967"/>
    <lineage>
        <taxon>Bacteria</taxon>
        <taxon>Pseudomonadati</taxon>
        <taxon>Pseudomonadota</taxon>
        <taxon>Alphaproteobacteria</taxon>
        <taxon>Hyphomicrobiales</taxon>
        <taxon>Methylobacteriaceae</taxon>
        <taxon>Methylorubrum</taxon>
    </lineage>
</organism>
<protein>
    <submittedName>
        <fullName evidence="1">Thymidine phosphorylase</fullName>
    </submittedName>
</protein>
<dbReference type="EMBL" id="AP014809">
    <property type="protein sequence ID" value="BAU92610.1"/>
    <property type="molecule type" value="Genomic_DNA"/>
</dbReference>
<proteinExistence type="predicted"/>
<evidence type="ECO:0000313" key="2">
    <source>
        <dbReference type="Proteomes" id="UP000218288"/>
    </source>
</evidence>